<feature type="region of interest" description="Disordered" evidence="1">
    <location>
        <begin position="1"/>
        <end position="34"/>
    </location>
</feature>
<dbReference type="AlphaFoldDB" id="A0A074ZFX9"/>
<protein>
    <submittedName>
        <fullName evidence="2">Uncharacterized protein</fullName>
    </submittedName>
</protein>
<name>A0A074ZFX9_OPIVI</name>
<keyword evidence="3" id="KW-1185">Reference proteome</keyword>
<evidence type="ECO:0000256" key="1">
    <source>
        <dbReference type="SAM" id="MobiDB-lite"/>
    </source>
</evidence>
<sequence length="80" mass="8875">MALKITQQPSIDLDPCGDFDAEQAERNSQGKPVHPEIPKRNICCIIHIVNHQQCASEQTQESLALATCREATIKSTMVSR</sequence>
<reference evidence="2 3" key="1">
    <citation type="submission" date="2013-11" db="EMBL/GenBank/DDBJ databases">
        <title>Opisthorchis viverrini - life in the bile duct.</title>
        <authorList>
            <person name="Young N.D."/>
            <person name="Nagarajan N."/>
            <person name="Lin S.J."/>
            <person name="Korhonen P.K."/>
            <person name="Jex A.R."/>
            <person name="Hall R.S."/>
            <person name="Safavi-Hemami H."/>
            <person name="Kaewkong W."/>
            <person name="Bertrand D."/>
            <person name="Gao S."/>
            <person name="Seet Q."/>
            <person name="Wongkham S."/>
            <person name="Teh B.T."/>
            <person name="Wongkham C."/>
            <person name="Intapan P.M."/>
            <person name="Maleewong W."/>
            <person name="Yang X."/>
            <person name="Hu M."/>
            <person name="Wang Z."/>
            <person name="Hofmann A."/>
            <person name="Sternberg P.W."/>
            <person name="Tan P."/>
            <person name="Wang J."/>
            <person name="Gasser R.B."/>
        </authorList>
    </citation>
    <scope>NUCLEOTIDE SEQUENCE [LARGE SCALE GENOMIC DNA]</scope>
</reference>
<dbReference type="KEGG" id="ovi:T265_06588"/>
<dbReference type="EMBL" id="KL596756">
    <property type="protein sequence ID" value="KER26108.1"/>
    <property type="molecule type" value="Genomic_DNA"/>
</dbReference>
<dbReference type="CTD" id="20320767"/>
<gene>
    <name evidence="2" type="ORF">T265_06588</name>
</gene>
<dbReference type="Proteomes" id="UP000054324">
    <property type="component" value="Unassembled WGS sequence"/>
</dbReference>
<dbReference type="RefSeq" id="XP_009170155.1">
    <property type="nucleotide sequence ID" value="XM_009171891.1"/>
</dbReference>
<dbReference type="GeneID" id="20320767"/>
<feature type="compositionally biased region" description="Polar residues" evidence="1">
    <location>
        <begin position="1"/>
        <end position="10"/>
    </location>
</feature>
<organism evidence="2 3">
    <name type="scientific">Opisthorchis viverrini</name>
    <name type="common">Southeast Asian liver fluke</name>
    <dbReference type="NCBI Taxonomy" id="6198"/>
    <lineage>
        <taxon>Eukaryota</taxon>
        <taxon>Metazoa</taxon>
        <taxon>Spiralia</taxon>
        <taxon>Lophotrochozoa</taxon>
        <taxon>Platyhelminthes</taxon>
        <taxon>Trematoda</taxon>
        <taxon>Digenea</taxon>
        <taxon>Opisthorchiida</taxon>
        <taxon>Opisthorchiata</taxon>
        <taxon>Opisthorchiidae</taxon>
        <taxon>Opisthorchis</taxon>
    </lineage>
</organism>
<evidence type="ECO:0000313" key="3">
    <source>
        <dbReference type="Proteomes" id="UP000054324"/>
    </source>
</evidence>
<proteinExistence type="predicted"/>
<accession>A0A074ZFX9</accession>
<evidence type="ECO:0000313" key="2">
    <source>
        <dbReference type="EMBL" id="KER26108.1"/>
    </source>
</evidence>